<dbReference type="InterPro" id="IPR015919">
    <property type="entry name" value="Cadherin-like_sf"/>
</dbReference>
<reference evidence="7 8" key="1">
    <citation type="submission" date="2024-05" db="EMBL/GenBank/DDBJ databases">
        <authorList>
            <person name="Wallberg A."/>
        </authorList>
    </citation>
    <scope>NUCLEOTIDE SEQUENCE [LARGE SCALE GENOMIC DNA]</scope>
</reference>
<feature type="non-terminal residue" evidence="7">
    <location>
        <position position="1"/>
    </location>
</feature>
<dbReference type="PANTHER" id="PTHR24028">
    <property type="entry name" value="CADHERIN-87A"/>
    <property type="match status" value="1"/>
</dbReference>
<sequence>DREKKAEFVFTIMAIDIGGRSGFTRLHVVIGDMNDSQPKFLQSVYKAVIKDDVTTGTIVAKILAEDNDIGDAGKVTYEVHSSTNLETRTAFAIHNKTGELSLLKDAHNLGSIFSYL</sequence>
<dbReference type="GO" id="GO:0007156">
    <property type="term" value="P:homophilic cell adhesion via plasma membrane adhesion molecules"/>
    <property type="evidence" value="ECO:0007669"/>
    <property type="project" value="InterPro"/>
</dbReference>
<keyword evidence="3" id="KW-1133">Transmembrane helix</keyword>
<dbReference type="GO" id="GO:0005886">
    <property type="term" value="C:plasma membrane"/>
    <property type="evidence" value="ECO:0007669"/>
    <property type="project" value="TreeGrafter"/>
</dbReference>
<evidence type="ECO:0000256" key="3">
    <source>
        <dbReference type="ARBA" id="ARBA00022989"/>
    </source>
</evidence>
<comment type="caution">
    <text evidence="7">The sequence shown here is derived from an EMBL/GenBank/DDBJ whole genome shotgun (WGS) entry which is preliminary data.</text>
</comment>
<feature type="domain" description="Cadherin" evidence="6">
    <location>
        <begin position="1"/>
        <end position="40"/>
    </location>
</feature>
<keyword evidence="5" id="KW-0106">Calcium</keyword>
<dbReference type="CDD" id="cd11304">
    <property type="entry name" value="Cadherin_repeat"/>
    <property type="match status" value="2"/>
</dbReference>
<dbReference type="PANTHER" id="PTHR24028:SF146">
    <property type="entry name" value="CADHERIN 96CB, ISOFORM D-RELATED"/>
    <property type="match status" value="1"/>
</dbReference>
<accession>A0AAV2SMD4</accession>
<dbReference type="SUPFAM" id="SSF49313">
    <property type="entry name" value="Cadherin-like"/>
    <property type="match status" value="2"/>
</dbReference>
<keyword evidence="8" id="KW-1185">Reference proteome</keyword>
<dbReference type="InterPro" id="IPR050174">
    <property type="entry name" value="Protocadherin/Cadherin-CA"/>
</dbReference>
<gene>
    <name evidence="7" type="ORF">MNOR_LOCUS38583</name>
</gene>
<dbReference type="PROSITE" id="PS50268">
    <property type="entry name" value="CADHERIN_2"/>
    <property type="match status" value="2"/>
</dbReference>
<keyword evidence="4" id="KW-0325">Glycoprotein</keyword>
<evidence type="ECO:0000259" key="6">
    <source>
        <dbReference type="PROSITE" id="PS50268"/>
    </source>
</evidence>
<dbReference type="EMBL" id="CAXKWB010089482">
    <property type="protein sequence ID" value="CAL4213979.1"/>
    <property type="molecule type" value="Genomic_DNA"/>
</dbReference>
<evidence type="ECO:0000256" key="4">
    <source>
        <dbReference type="ARBA" id="ARBA00023180"/>
    </source>
</evidence>
<organism evidence="7 8">
    <name type="scientific">Meganyctiphanes norvegica</name>
    <name type="common">Northern krill</name>
    <name type="synonym">Thysanopoda norvegica</name>
    <dbReference type="NCBI Taxonomy" id="48144"/>
    <lineage>
        <taxon>Eukaryota</taxon>
        <taxon>Metazoa</taxon>
        <taxon>Ecdysozoa</taxon>
        <taxon>Arthropoda</taxon>
        <taxon>Crustacea</taxon>
        <taxon>Multicrustacea</taxon>
        <taxon>Malacostraca</taxon>
        <taxon>Eumalacostraca</taxon>
        <taxon>Eucarida</taxon>
        <taxon>Euphausiacea</taxon>
        <taxon>Euphausiidae</taxon>
        <taxon>Meganyctiphanes</taxon>
    </lineage>
</organism>
<keyword evidence="2" id="KW-0812">Transmembrane</keyword>
<evidence type="ECO:0000313" key="7">
    <source>
        <dbReference type="EMBL" id="CAL4213979.1"/>
    </source>
</evidence>
<dbReference type="AlphaFoldDB" id="A0AAV2SMD4"/>
<dbReference type="Proteomes" id="UP001497623">
    <property type="component" value="Unassembled WGS sequence"/>
</dbReference>
<feature type="domain" description="Cadherin" evidence="6">
    <location>
        <begin position="41"/>
        <end position="104"/>
    </location>
</feature>
<dbReference type="GO" id="GO:0005509">
    <property type="term" value="F:calcium ion binding"/>
    <property type="evidence" value="ECO:0007669"/>
    <property type="project" value="UniProtKB-UniRule"/>
</dbReference>
<evidence type="ECO:0000313" key="8">
    <source>
        <dbReference type="Proteomes" id="UP001497623"/>
    </source>
</evidence>
<evidence type="ECO:0000256" key="1">
    <source>
        <dbReference type="ARBA" id="ARBA00004167"/>
    </source>
</evidence>
<feature type="non-terminal residue" evidence="7">
    <location>
        <position position="116"/>
    </location>
</feature>
<proteinExistence type="predicted"/>
<protein>
    <recommendedName>
        <fullName evidence="6">Cadherin domain-containing protein</fullName>
    </recommendedName>
</protein>
<dbReference type="InterPro" id="IPR002126">
    <property type="entry name" value="Cadherin-like_dom"/>
</dbReference>
<evidence type="ECO:0000256" key="2">
    <source>
        <dbReference type="ARBA" id="ARBA00022692"/>
    </source>
</evidence>
<name>A0AAV2SMD4_MEGNR</name>
<comment type="subcellular location">
    <subcellularLocation>
        <location evidence="1">Membrane</location>
        <topology evidence="1">Single-pass membrane protein</topology>
    </subcellularLocation>
</comment>
<dbReference type="Gene3D" id="2.60.40.60">
    <property type="entry name" value="Cadherins"/>
    <property type="match status" value="2"/>
</dbReference>
<dbReference type="PRINTS" id="PR00205">
    <property type="entry name" value="CADHERIN"/>
</dbReference>
<evidence type="ECO:0000256" key="5">
    <source>
        <dbReference type="PROSITE-ProRule" id="PRU00043"/>
    </source>
</evidence>
<keyword evidence="3" id="KW-0472">Membrane</keyword>